<keyword evidence="1" id="KW-0812">Transmembrane</keyword>
<dbReference type="Proteomes" id="UP001242513">
    <property type="component" value="Chromosome"/>
</dbReference>
<dbReference type="Gene3D" id="3.10.450.40">
    <property type="match status" value="2"/>
</dbReference>
<keyword evidence="4" id="KW-1185">Reference proteome</keyword>
<protein>
    <submittedName>
        <fullName evidence="2">Uncharacterized protein YpmB</fullName>
    </submittedName>
</protein>
<accession>A0AAX3UFK9</accession>
<dbReference type="AlphaFoldDB" id="A0AAX3UFK9"/>
<dbReference type="EMBL" id="CP123735">
    <property type="protein sequence ID" value="WGO86462.1"/>
    <property type="molecule type" value="Genomic_DNA"/>
</dbReference>
<evidence type="ECO:0000256" key="1">
    <source>
        <dbReference type="SAM" id="Phobius"/>
    </source>
</evidence>
<evidence type="ECO:0000313" key="3">
    <source>
        <dbReference type="EMBL" id="WGO86462.1"/>
    </source>
</evidence>
<proteinExistence type="predicted"/>
<dbReference type="Proteomes" id="UP000181860">
    <property type="component" value="Unassembled WGS sequence"/>
</dbReference>
<reference evidence="2 4" key="1">
    <citation type="submission" date="2016-10" db="EMBL/GenBank/DDBJ databases">
        <authorList>
            <person name="Varghese N."/>
            <person name="Submissions S."/>
        </authorList>
    </citation>
    <scope>NUCLEOTIDE SEQUENCE [LARGE SCALE GENOMIC DNA]</scope>
    <source>
        <strain evidence="2 4">ATCC 43761</strain>
    </source>
</reference>
<evidence type="ECO:0000313" key="2">
    <source>
        <dbReference type="EMBL" id="SDA38092.1"/>
    </source>
</evidence>
<sequence length="165" mass="18866">MIQDDTKQTIKFVTWVISLIIIAFFVSIAIFYYAGSKSRGNNQRVVQLAASKTPITNIEQYYHLDRGTSSYSITGTNKKGRRYYFIYLPNSKKAYLYPAKRGVSETTIKNNFKSSHSNATINHINLGWYKGEAVWEVAYKKSNGNLGYTLYEFKNGNDISEVDNL</sequence>
<keyword evidence="1" id="KW-1133">Transmembrane helix</keyword>
<dbReference type="GeneID" id="72686823"/>
<keyword evidence="1" id="KW-0472">Membrane</keyword>
<dbReference type="RefSeq" id="WP_013854003.1">
    <property type="nucleotide sequence ID" value="NZ_CP061341.1"/>
</dbReference>
<feature type="transmembrane region" description="Helical" evidence="1">
    <location>
        <begin position="12"/>
        <end position="34"/>
    </location>
</feature>
<dbReference type="EMBL" id="FMXC01000001">
    <property type="protein sequence ID" value="SDA38092.1"/>
    <property type="molecule type" value="Genomic_DNA"/>
</dbReference>
<reference evidence="3" key="2">
    <citation type="journal article" date="2022" name="Food Funct.">
        <title>Lactobacillus kefiranofaciens ZW18 from Kefir enhances the anti-tumor effect of anti-programmed cell death 1 (PD-1) immunotherapy by modulating the gut microbiota.</title>
        <authorList>
            <person name="Zhao J."/>
            <person name="Wang Y."/>
            <person name="Wang J."/>
            <person name="Lv M."/>
            <person name="Zhou C."/>
            <person name="Jia L."/>
            <person name="Geng W."/>
        </authorList>
    </citation>
    <scope>NUCLEOTIDE SEQUENCE</scope>
    <source>
        <strain evidence="3">ZW18</strain>
    </source>
</reference>
<evidence type="ECO:0000313" key="5">
    <source>
        <dbReference type="Proteomes" id="UP001242513"/>
    </source>
</evidence>
<dbReference type="SUPFAM" id="SSF54403">
    <property type="entry name" value="Cystatin/monellin"/>
    <property type="match status" value="2"/>
</dbReference>
<dbReference type="InterPro" id="IPR046350">
    <property type="entry name" value="Cystatin_sf"/>
</dbReference>
<name>A0AAX3UFK9_9LACO</name>
<organism evidence="3 5">
    <name type="scientific">Lactobacillus kefiranofaciens</name>
    <dbReference type="NCBI Taxonomy" id="267818"/>
    <lineage>
        <taxon>Bacteria</taxon>
        <taxon>Bacillati</taxon>
        <taxon>Bacillota</taxon>
        <taxon>Bacilli</taxon>
        <taxon>Lactobacillales</taxon>
        <taxon>Lactobacillaceae</taxon>
        <taxon>Lactobacillus</taxon>
    </lineage>
</organism>
<evidence type="ECO:0000313" key="4">
    <source>
        <dbReference type="Proteomes" id="UP000181860"/>
    </source>
</evidence>
<gene>
    <name evidence="3" type="ORF">QEJ78_03090</name>
    <name evidence="2" type="ORF">SAMN02983011_00209</name>
</gene>
<reference evidence="3" key="3">
    <citation type="submission" date="2023-04" db="EMBL/GenBank/DDBJ databases">
        <authorList>
            <person name="Wang Y."/>
        </authorList>
    </citation>
    <scope>NUCLEOTIDE SEQUENCE</scope>
    <source>
        <strain evidence="3">ZW18</strain>
    </source>
</reference>